<dbReference type="Pfam" id="PF00809">
    <property type="entry name" value="Pterin_bind"/>
    <property type="match status" value="1"/>
</dbReference>
<dbReference type="SUPFAM" id="SSF51717">
    <property type="entry name" value="Dihydropteroate synthetase-like"/>
    <property type="match status" value="1"/>
</dbReference>
<dbReference type="Proteomes" id="UP000013520">
    <property type="component" value="Chromosome"/>
</dbReference>
<keyword evidence="5" id="KW-0479">Metal-binding</keyword>
<gene>
    <name evidence="8" type="ORF">Desgi_3921</name>
</gene>
<keyword evidence="4" id="KW-0808">Transferase</keyword>
<dbReference type="OrthoDB" id="358252at2"/>
<feature type="domain" description="Pterin-binding" evidence="7">
    <location>
        <begin position="1"/>
        <end position="258"/>
    </location>
</feature>
<dbReference type="PANTHER" id="PTHR45833:SF1">
    <property type="entry name" value="METHIONINE SYNTHASE"/>
    <property type="match status" value="1"/>
</dbReference>
<dbReference type="GO" id="GO:0046872">
    <property type="term" value="F:metal ion binding"/>
    <property type="evidence" value="ECO:0007669"/>
    <property type="project" value="UniProtKB-KW"/>
</dbReference>
<dbReference type="KEGG" id="dgi:Desgi_3921"/>
<dbReference type="GO" id="GO:0046653">
    <property type="term" value="P:tetrahydrofolate metabolic process"/>
    <property type="evidence" value="ECO:0007669"/>
    <property type="project" value="TreeGrafter"/>
</dbReference>
<dbReference type="PROSITE" id="PS50972">
    <property type="entry name" value="PTERIN_BINDING"/>
    <property type="match status" value="1"/>
</dbReference>
<name>R4KUA9_9FIRM</name>
<dbReference type="Gene3D" id="3.20.20.20">
    <property type="entry name" value="Dihydropteroate synthase-like"/>
    <property type="match status" value="1"/>
</dbReference>
<keyword evidence="2" id="KW-0489">Methyltransferase</keyword>
<keyword evidence="3" id="KW-0846">Cobalamin</keyword>
<keyword evidence="6" id="KW-0170">Cobalt</keyword>
<comment type="similarity">
    <text evidence="1">Belongs to the vitamin-B12 dependent methionine synthase family.</text>
</comment>
<keyword evidence="9" id="KW-1185">Reference proteome</keyword>
<reference evidence="8 9" key="1">
    <citation type="submission" date="2012-01" db="EMBL/GenBank/DDBJ databases">
        <title>Complete sequence of Desulfotomaculum gibsoniae DSM 7213.</title>
        <authorList>
            <consortium name="US DOE Joint Genome Institute"/>
            <person name="Lucas S."/>
            <person name="Han J."/>
            <person name="Lapidus A."/>
            <person name="Cheng J.-F."/>
            <person name="Goodwin L."/>
            <person name="Pitluck S."/>
            <person name="Peters L."/>
            <person name="Ovchinnikova G."/>
            <person name="Teshima H."/>
            <person name="Detter J.C."/>
            <person name="Han C."/>
            <person name="Tapia R."/>
            <person name="Land M."/>
            <person name="Hauser L."/>
            <person name="Kyrpides N."/>
            <person name="Ivanova N."/>
            <person name="Pagani I."/>
            <person name="Parshina S."/>
            <person name="Plugge C."/>
            <person name="Muyzer G."/>
            <person name="Kuever J."/>
            <person name="Ivanova A."/>
            <person name="Nazina T."/>
            <person name="Klenk H.-P."/>
            <person name="Brambilla E."/>
            <person name="Spring S."/>
            <person name="Stams A.F."/>
            <person name="Woyke T."/>
        </authorList>
    </citation>
    <scope>NUCLEOTIDE SEQUENCE [LARGE SCALE GENOMIC DNA]</scope>
    <source>
        <strain evidence="8 9">DSM 7213</strain>
    </source>
</reference>
<evidence type="ECO:0000256" key="5">
    <source>
        <dbReference type="ARBA" id="ARBA00022723"/>
    </source>
</evidence>
<dbReference type="PANTHER" id="PTHR45833">
    <property type="entry name" value="METHIONINE SYNTHASE"/>
    <property type="match status" value="1"/>
</dbReference>
<dbReference type="AlphaFoldDB" id="R4KUA9"/>
<dbReference type="GO" id="GO:0032259">
    <property type="term" value="P:methylation"/>
    <property type="evidence" value="ECO:0007669"/>
    <property type="project" value="UniProtKB-KW"/>
</dbReference>
<dbReference type="InterPro" id="IPR050554">
    <property type="entry name" value="Met_Synthase/Corrinoid"/>
</dbReference>
<evidence type="ECO:0000256" key="3">
    <source>
        <dbReference type="ARBA" id="ARBA00022628"/>
    </source>
</evidence>
<evidence type="ECO:0000256" key="4">
    <source>
        <dbReference type="ARBA" id="ARBA00022679"/>
    </source>
</evidence>
<dbReference type="eggNOG" id="COG1410">
    <property type="taxonomic scope" value="Bacteria"/>
</dbReference>
<proteinExistence type="inferred from homology"/>
<evidence type="ECO:0000256" key="6">
    <source>
        <dbReference type="ARBA" id="ARBA00023285"/>
    </source>
</evidence>
<dbReference type="STRING" id="767817.Desgi_3921"/>
<dbReference type="NCBIfam" id="NF005719">
    <property type="entry name" value="PRK07535.1"/>
    <property type="match status" value="1"/>
</dbReference>
<dbReference type="GO" id="GO:0008705">
    <property type="term" value="F:methionine synthase activity"/>
    <property type="evidence" value="ECO:0007669"/>
    <property type="project" value="TreeGrafter"/>
</dbReference>
<evidence type="ECO:0000256" key="2">
    <source>
        <dbReference type="ARBA" id="ARBA00022603"/>
    </source>
</evidence>
<dbReference type="InterPro" id="IPR000489">
    <property type="entry name" value="Pterin-binding_dom"/>
</dbReference>
<dbReference type="RefSeq" id="WP_006524406.1">
    <property type="nucleotide sequence ID" value="NC_021184.1"/>
</dbReference>
<organism evidence="8 9">
    <name type="scientific">Desulfoscipio gibsoniae DSM 7213</name>
    <dbReference type="NCBI Taxonomy" id="767817"/>
    <lineage>
        <taxon>Bacteria</taxon>
        <taxon>Bacillati</taxon>
        <taxon>Bacillota</taxon>
        <taxon>Clostridia</taxon>
        <taxon>Eubacteriales</taxon>
        <taxon>Desulfallaceae</taxon>
        <taxon>Desulfoscipio</taxon>
    </lineage>
</organism>
<protein>
    <submittedName>
        <fullName evidence="8">Pterin binding enzyme</fullName>
    </submittedName>
</protein>
<dbReference type="EMBL" id="CP003273">
    <property type="protein sequence ID" value="AGL03211.1"/>
    <property type="molecule type" value="Genomic_DNA"/>
</dbReference>
<evidence type="ECO:0000313" key="9">
    <source>
        <dbReference type="Proteomes" id="UP000013520"/>
    </source>
</evidence>
<dbReference type="GO" id="GO:0050667">
    <property type="term" value="P:homocysteine metabolic process"/>
    <property type="evidence" value="ECO:0007669"/>
    <property type="project" value="TreeGrafter"/>
</dbReference>
<accession>R4KUA9</accession>
<evidence type="ECO:0000313" key="8">
    <source>
        <dbReference type="EMBL" id="AGL03211.1"/>
    </source>
</evidence>
<evidence type="ECO:0000256" key="1">
    <source>
        <dbReference type="ARBA" id="ARBA00010398"/>
    </source>
</evidence>
<evidence type="ECO:0000259" key="7">
    <source>
        <dbReference type="PROSITE" id="PS50972"/>
    </source>
</evidence>
<dbReference type="HOGENOM" id="CLU_070996_0_0_9"/>
<dbReference type="GO" id="GO:0031419">
    <property type="term" value="F:cobalamin binding"/>
    <property type="evidence" value="ECO:0007669"/>
    <property type="project" value="UniProtKB-KW"/>
</dbReference>
<dbReference type="InterPro" id="IPR011005">
    <property type="entry name" value="Dihydropteroate_synth-like_sf"/>
</dbReference>
<dbReference type="GO" id="GO:0005829">
    <property type="term" value="C:cytosol"/>
    <property type="evidence" value="ECO:0007669"/>
    <property type="project" value="TreeGrafter"/>
</dbReference>
<sequence>MLIIGELINTSRKIINEAVEKKDADYIKKIAQDEVAAGANYIDVNCGTMVFDEVETMEWLVNTVQEAVQVPLCIDSPNPLAIEAGLALARYGQPLVNSITGEKERYEQIFPMVLKYKTKVVALCMDDSGMPETAEDRMKVAVNLYENLTKAGVPEDDIYFDPLVKPVSTGDKAGLEVLETVRLISEKYPNVHKVCGLSNVSFGLPNRKILNQLFMVQTMTVGMDSYILNPLDKSMMGFVHAGQTLLGKDTYCTNYLTAHRNGLYES</sequence>